<proteinExistence type="predicted"/>
<dbReference type="RefSeq" id="WP_021329349.1">
    <property type="nucleotide sequence ID" value="NZ_AUZJ01000005.1"/>
</dbReference>
<evidence type="ECO:0000256" key="5">
    <source>
        <dbReference type="ARBA" id="ARBA00023136"/>
    </source>
</evidence>
<comment type="caution">
    <text evidence="7">The sequence shown here is derived from an EMBL/GenBank/DDBJ whole genome shotgun (WGS) entry which is preliminary data.</text>
</comment>
<feature type="transmembrane region" description="Helical" evidence="6">
    <location>
        <begin position="130"/>
        <end position="150"/>
    </location>
</feature>
<feature type="transmembrane region" description="Helical" evidence="6">
    <location>
        <begin position="21"/>
        <end position="43"/>
    </location>
</feature>
<keyword evidence="3 6" id="KW-0812">Transmembrane</keyword>
<dbReference type="InterPro" id="IPR001851">
    <property type="entry name" value="ABC_transp_permease"/>
</dbReference>
<keyword evidence="4 6" id="KW-1133">Transmembrane helix</keyword>
<dbReference type="eggNOG" id="COG1172">
    <property type="taxonomic scope" value="Bacteria"/>
</dbReference>
<keyword evidence="10" id="KW-1185">Reference proteome</keyword>
<dbReference type="PANTHER" id="PTHR32196">
    <property type="entry name" value="ABC TRANSPORTER PERMEASE PROTEIN YPHD-RELATED-RELATED"/>
    <property type="match status" value="1"/>
</dbReference>
<dbReference type="AlphaFoldDB" id="U2N139"/>
<evidence type="ECO:0000256" key="6">
    <source>
        <dbReference type="SAM" id="Phobius"/>
    </source>
</evidence>
<dbReference type="Proteomes" id="UP000016646">
    <property type="component" value="Unassembled WGS sequence"/>
</dbReference>
<evidence type="ECO:0000313" key="7">
    <source>
        <dbReference type="EMBL" id="ERF61803.1"/>
    </source>
</evidence>
<dbReference type="STRING" id="1125725.HMPREF1325_1369"/>
<dbReference type="CDD" id="cd06579">
    <property type="entry name" value="TM_PBP1_transp_AraH_like"/>
    <property type="match status" value="1"/>
</dbReference>
<accession>U2N139</accession>
<feature type="transmembrane region" description="Helical" evidence="6">
    <location>
        <begin position="223"/>
        <end position="242"/>
    </location>
</feature>
<gene>
    <name evidence="8" type="ORF">HMPREF0860_1633</name>
    <name evidence="7" type="ORF">HMPREF1325_1369</name>
</gene>
<dbReference type="PATRIC" id="fig|1125725.3.peg.255"/>
<dbReference type="GO" id="GO:0005886">
    <property type="term" value="C:plasma membrane"/>
    <property type="evidence" value="ECO:0007669"/>
    <property type="project" value="UniProtKB-SubCell"/>
</dbReference>
<evidence type="ECO:0000313" key="9">
    <source>
        <dbReference type="Proteomes" id="UP000016412"/>
    </source>
</evidence>
<keyword evidence="5 6" id="KW-0472">Membrane</keyword>
<dbReference type="GO" id="GO:0022857">
    <property type="term" value="F:transmembrane transporter activity"/>
    <property type="evidence" value="ECO:0007669"/>
    <property type="project" value="InterPro"/>
</dbReference>
<dbReference type="OrthoDB" id="368246at2"/>
<evidence type="ECO:0000256" key="4">
    <source>
        <dbReference type="ARBA" id="ARBA00022989"/>
    </source>
</evidence>
<feature type="transmembrane region" description="Helical" evidence="6">
    <location>
        <begin position="170"/>
        <end position="192"/>
    </location>
</feature>
<dbReference type="Proteomes" id="UP000016412">
    <property type="component" value="Unassembled WGS sequence"/>
</dbReference>
<evidence type="ECO:0000256" key="3">
    <source>
        <dbReference type="ARBA" id="ARBA00022692"/>
    </source>
</evidence>
<dbReference type="EMBL" id="AUZJ01000005">
    <property type="protein sequence ID" value="ERF61803.1"/>
    <property type="molecule type" value="Genomic_DNA"/>
</dbReference>
<evidence type="ECO:0000256" key="1">
    <source>
        <dbReference type="ARBA" id="ARBA00004651"/>
    </source>
</evidence>
<evidence type="ECO:0000313" key="10">
    <source>
        <dbReference type="Proteomes" id="UP000016646"/>
    </source>
</evidence>
<feature type="transmembrane region" description="Helical" evidence="6">
    <location>
        <begin position="63"/>
        <end position="91"/>
    </location>
</feature>
<name>U2N139_TRESO</name>
<sequence length="329" mass="34564">MKGNESKKSFFSRCKILIINYIHRNGGILIGLGVLCVIVSIINPIFLTQRNILNVLRQISSNFFLATGMTLIMISGGIDLSVGSVIAVIGVVGGNFANSSIPLAIGIIATLLLGMCFGAVNGFIISRTTLSPFIVTLAMMSILRGAAYIVTKGTTVRIDNPAYNNLGAGYLWEIPLPILYMIAVFIIAYVLLNRTSIGRHIYAVGGNPRAAVYSGIKIQRIKMLVFTFSGLMAAMAGIVLSARSYSGNPIAGSGAEMDAIAACALGGVSMAGGIGSIGGMFLGTLIIGVLNNGLNLLGVDSFWQTSLKGVIILGAVYIDYLKSLKKAAE</sequence>
<evidence type="ECO:0000256" key="2">
    <source>
        <dbReference type="ARBA" id="ARBA00022475"/>
    </source>
</evidence>
<organism evidence="7 9">
    <name type="scientific">Treponema socranskii subsp. socranskii VPI DR56BR1116 = ATCC 35536</name>
    <dbReference type="NCBI Taxonomy" id="1125725"/>
    <lineage>
        <taxon>Bacteria</taxon>
        <taxon>Pseudomonadati</taxon>
        <taxon>Spirochaetota</taxon>
        <taxon>Spirochaetia</taxon>
        <taxon>Spirochaetales</taxon>
        <taxon>Treponemataceae</taxon>
        <taxon>Treponema</taxon>
    </lineage>
</organism>
<feature type="transmembrane region" description="Helical" evidence="6">
    <location>
        <begin position="302"/>
        <end position="321"/>
    </location>
</feature>
<comment type="subcellular location">
    <subcellularLocation>
        <location evidence="1">Cell membrane</location>
        <topology evidence="1">Multi-pass membrane protein</topology>
    </subcellularLocation>
</comment>
<dbReference type="Pfam" id="PF02653">
    <property type="entry name" value="BPD_transp_2"/>
    <property type="match status" value="1"/>
</dbReference>
<feature type="transmembrane region" description="Helical" evidence="6">
    <location>
        <begin position="263"/>
        <end position="290"/>
    </location>
</feature>
<evidence type="ECO:0000313" key="8">
    <source>
        <dbReference type="EMBL" id="ERK05144.1"/>
    </source>
</evidence>
<keyword evidence="2" id="KW-1003">Cell membrane</keyword>
<feature type="transmembrane region" description="Helical" evidence="6">
    <location>
        <begin position="103"/>
        <end position="124"/>
    </location>
</feature>
<dbReference type="EMBL" id="AVQI01000001">
    <property type="protein sequence ID" value="ERK05144.1"/>
    <property type="molecule type" value="Genomic_DNA"/>
</dbReference>
<protein>
    <submittedName>
        <fullName evidence="7">Branched-chain amino acid ABC transporter, permease protein</fullName>
    </submittedName>
</protein>
<reference evidence="9 10" key="1">
    <citation type="submission" date="2013-08" db="EMBL/GenBank/DDBJ databases">
        <authorList>
            <person name="Durkin A.S."/>
            <person name="Haft D.R."/>
            <person name="McCorrison J."/>
            <person name="Torralba M."/>
            <person name="Gillis M."/>
            <person name="Haft D.H."/>
            <person name="Methe B."/>
            <person name="Sutton G."/>
            <person name="Nelson K.E."/>
        </authorList>
    </citation>
    <scope>NUCLEOTIDE SEQUENCE [LARGE SCALE GENOMIC DNA]</scope>
    <source>
        <strain evidence="8 10">ATCC 35536</strain>
        <strain evidence="7 9">VPI DR56BR1116</strain>
    </source>
</reference>